<comment type="subcellular location">
    <subcellularLocation>
        <location evidence="2">Membrane</location>
        <topology evidence="2">Multi-pass membrane protein</topology>
    </subcellularLocation>
</comment>
<dbReference type="InterPro" id="IPR050415">
    <property type="entry name" value="MRET"/>
</dbReference>
<feature type="transmembrane region" description="Helical" evidence="13">
    <location>
        <begin position="140"/>
        <end position="157"/>
    </location>
</feature>
<evidence type="ECO:0000256" key="9">
    <source>
        <dbReference type="ARBA" id="ARBA00023002"/>
    </source>
</evidence>
<evidence type="ECO:0000313" key="15">
    <source>
        <dbReference type="EMBL" id="WML92257.1"/>
    </source>
</evidence>
<name>A0ABY9MUX7_9GAMM</name>
<dbReference type="PRINTS" id="PR00409">
    <property type="entry name" value="PHDIOXRDTASE"/>
</dbReference>
<evidence type="ECO:0000256" key="12">
    <source>
        <dbReference type="ARBA" id="ARBA00023136"/>
    </source>
</evidence>
<evidence type="ECO:0000256" key="2">
    <source>
        <dbReference type="ARBA" id="ARBA00004141"/>
    </source>
</evidence>
<keyword evidence="10" id="KW-0408">Iron</keyword>
<sequence>MKNIRIALWTIPTTLTVLWLAASLPFPETLSIAAIRDLLVQYSGVLSMGAMSVAMILATRSKWIEPWLNGLDKSYRLHKWLGIMALVTSAVHWFVLKSPDFGLITLPDGAAVGLLADVGPIEAFFQSQGDLAEELGDKPFKFVVLLIIIALIKRVPYRFFATTHILLSVFYLVLVAHSVLTLDFAAWTQPLGIVLGLLMAGGVFAALMSITRQIGRRQRATGKIEATRMFPELDATAIELTMDDRWKGHDAGQFAFVTFDRKEGKHPFTIASAWDPVARRITFISKALGDYTKFLPDRLKTGAEAIVEGPYGRFTFDDAKTRQIWIGGGVGITPFIAKMKELAATPGTKTIDLIHSTKDYSPEALEMLKADAEAAGITIHVLVDDRDGFLTGARLRDLVPDWKSASVWFCGPAGFGTALRSDLLSNGLAAQAFHQELFEMR</sequence>
<dbReference type="InterPro" id="IPR017927">
    <property type="entry name" value="FAD-bd_FR_type"/>
</dbReference>
<feature type="transmembrane region" description="Helical" evidence="13">
    <location>
        <begin position="39"/>
        <end position="59"/>
    </location>
</feature>
<organism evidence="15 16">
    <name type="scientific">Thiothrix lacustris</name>
    <dbReference type="NCBI Taxonomy" id="525917"/>
    <lineage>
        <taxon>Bacteria</taxon>
        <taxon>Pseudomonadati</taxon>
        <taxon>Pseudomonadota</taxon>
        <taxon>Gammaproteobacteria</taxon>
        <taxon>Thiotrichales</taxon>
        <taxon>Thiotrichaceae</taxon>
        <taxon>Thiothrix</taxon>
    </lineage>
</organism>
<dbReference type="PANTHER" id="PTHR47354:SF8">
    <property type="entry name" value="1,2-PHENYLACETYL-COA EPOXIDASE, SUBUNIT E"/>
    <property type="match status" value="1"/>
</dbReference>
<dbReference type="PANTHER" id="PTHR47354">
    <property type="entry name" value="NADH OXIDOREDUCTASE HCR"/>
    <property type="match status" value="1"/>
</dbReference>
<evidence type="ECO:0000256" key="11">
    <source>
        <dbReference type="ARBA" id="ARBA00023014"/>
    </source>
</evidence>
<gene>
    <name evidence="15" type="ORF">RCF98_07930</name>
</gene>
<accession>A0ABY9MUX7</accession>
<dbReference type="InterPro" id="IPR039261">
    <property type="entry name" value="FNR_nucleotide-bd"/>
</dbReference>
<keyword evidence="3" id="KW-0285">Flavoprotein</keyword>
<dbReference type="InterPro" id="IPR013112">
    <property type="entry name" value="FAD-bd_8"/>
</dbReference>
<proteinExistence type="predicted"/>
<dbReference type="PROSITE" id="PS51384">
    <property type="entry name" value="FAD_FR"/>
    <property type="match status" value="1"/>
</dbReference>
<keyword evidence="11" id="KW-0411">Iron-sulfur</keyword>
<evidence type="ECO:0000256" key="8">
    <source>
        <dbReference type="ARBA" id="ARBA00022989"/>
    </source>
</evidence>
<dbReference type="Proteomes" id="UP001236657">
    <property type="component" value="Chromosome"/>
</dbReference>
<keyword evidence="6" id="KW-0479">Metal-binding</keyword>
<keyword evidence="9" id="KW-0560">Oxidoreductase</keyword>
<feature type="transmembrane region" description="Helical" evidence="13">
    <location>
        <begin position="193"/>
        <end position="210"/>
    </location>
</feature>
<evidence type="ECO:0000256" key="5">
    <source>
        <dbReference type="ARBA" id="ARBA00022714"/>
    </source>
</evidence>
<dbReference type="Gene3D" id="3.40.50.80">
    <property type="entry name" value="Nucleotide-binding domain of ferredoxin-NADP reductase (FNR) module"/>
    <property type="match status" value="1"/>
</dbReference>
<evidence type="ECO:0000256" key="3">
    <source>
        <dbReference type="ARBA" id="ARBA00022630"/>
    </source>
</evidence>
<keyword evidence="16" id="KW-1185">Reference proteome</keyword>
<evidence type="ECO:0000256" key="7">
    <source>
        <dbReference type="ARBA" id="ARBA00022827"/>
    </source>
</evidence>
<dbReference type="Gene3D" id="2.40.30.10">
    <property type="entry name" value="Translation factors"/>
    <property type="match status" value="1"/>
</dbReference>
<dbReference type="RefSeq" id="WP_308897350.1">
    <property type="nucleotide sequence ID" value="NZ_CP133218.1"/>
</dbReference>
<dbReference type="SUPFAM" id="SSF63380">
    <property type="entry name" value="Riboflavin synthase domain-like"/>
    <property type="match status" value="1"/>
</dbReference>
<dbReference type="Pfam" id="PF08022">
    <property type="entry name" value="FAD_binding_8"/>
    <property type="match status" value="1"/>
</dbReference>
<protein>
    <submittedName>
        <fullName evidence="15">Ferric reductase-like transmembrane domain-containing protein</fullName>
    </submittedName>
</protein>
<dbReference type="EMBL" id="CP133218">
    <property type="protein sequence ID" value="WML92257.1"/>
    <property type="molecule type" value="Genomic_DNA"/>
</dbReference>
<comment type="cofactor">
    <cofactor evidence="1">
        <name>FAD</name>
        <dbReference type="ChEBI" id="CHEBI:57692"/>
    </cofactor>
</comment>
<feature type="domain" description="FAD-binding FR-type" evidence="14">
    <location>
        <begin position="217"/>
        <end position="317"/>
    </location>
</feature>
<keyword evidence="5" id="KW-0001">2Fe-2S</keyword>
<reference evidence="15 16" key="1">
    <citation type="submission" date="2023-08" db="EMBL/GenBank/DDBJ databases">
        <title>New molecular markers tilS and rpoB for phylogenetic and monitoring studies of the genus Thiothrix biodiversity.</title>
        <authorList>
            <person name="Ravin N.V."/>
            <person name="Smolyakov D."/>
            <person name="Markov N.D."/>
            <person name="Beletsky A.V."/>
            <person name="Mardanov A.V."/>
            <person name="Rudenko T.S."/>
            <person name="Grabovich M.Y."/>
        </authorList>
    </citation>
    <scope>NUCLEOTIDE SEQUENCE [LARGE SCALE GENOMIC DNA]</scope>
    <source>
        <strain evidence="15 16">MK1</strain>
    </source>
</reference>
<dbReference type="CDD" id="cd06198">
    <property type="entry name" value="FNR_like_3"/>
    <property type="match status" value="1"/>
</dbReference>
<keyword evidence="4 13" id="KW-0812">Transmembrane</keyword>
<evidence type="ECO:0000313" key="16">
    <source>
        <dbReference type="Proteomes" id="UP001236657"/>
    </source>
</evidence>
<keyword evidence="8 13" id="KW-1133">Transmembrane helix</keyword>
<feature type="transmembrane region" description="Helical" evidence="13">
    <location>
        <begin position="169"/>
        <end position="187"/>
    </location>
</feature>
<evidence type="ECO:0000256" key="4">
    <source>
        <dbReference type="ARBA" id="ARBA00022692"/>
    </source>
</evidence>
<keyword evidence="7" id="KW-0274">FAD</keyword>
<dbReference type="InterPro" id="IPR017938">
    <property type="entry name" value="Riboflavin_synthase-like_b-brl"/>
</dbReference>
<dbReference type="InterPro" id="IPR013130">
    <property type="entry name" value="Fe3_Rdtase_TM_dom"/>
</dbReference>
<keyword evidence="12 13" id="KW-0472">Membrane</keyword>
<dbReference type="Pfam" id="PF01794">
    <property type="entry name" value="Ferric_reduct"/>
    <property type="match status" value="1"/>
</dbReference>
<evidence type="ECO:0000256" key="13">
    <source>
        <dbReference type="SAM" id="Phobius"/>
    </source>
</evidence>
<evidence type="ECO:0000256" key="6">
    <source>
        <dbReference type="ARBA" id="ARBA00022723"/>
    </source>
</evidence>
<evidence type="ECO:0000256" key="10">
    <source>
        <dbReference type="ARBA" id="ARBA00023004"/>
    </source>
</evidence>
<evidence type="ECO:0000259" key="14">
    <source>
        <dbReference type="PROSITE" id="PS51384"/>
    </source>
</evidence>
<dbReference type="SUPFAM" id="SSF52343">
    <property type="entry name" value="Ferredoxin reductase-like, C-terminal NADP-linked domain"/>
    <property type="match status" value="1"/>
</dbReference>
<evidence type="ECO:0000256" key="1">
    <source>
        <dbReference type="ARBA" id="ARBA00001974"/>
    </source>
</evidence>
<feature type="transmembrane region" description="Helical" evidence="13">
    <location>
        <begin position="80"/>
        <end position="96"/>
    </location>
</feature>